<keyword evidence="2 3" id="KW-0040">ANK repeat</keyword>
<feature type="region of interest" description="Disordered" evidence="4">
    <location>
        <begin position="706"/>
        <end position="737"/>
    </location>
</feature>
<keyword evidence="6" id="KW-1185">Reference proteome</keyword>
<name>A0ABR4BC30_9LECA</name>
<evidence type="ECO:0000256" key="3">
    <source>
        <dbReference type="PROSITE-ProRule" id="PRU00023"/>
    </source>
</evidence>
<feature type="repeat" description="ANK" evidence="3">
    <location>
        <begin position="394"/>
        <end position="423"/>
    </location>
</feature>
<comment type="caution">
    <text evidence="5">The sequence shown here is derived from an EMBL/GenBank/DDBJ whole genome shotgun (WGS) entry which is preliminary data.</text>
</comment>
<dbReference type="InterPro" id="IPR036770">
    <property type="entry name" value="Ankyrin_rpt-contain_sf"/>
</dbReference>
<dbReference type="Pfam" id="PF12796">
    <property type="entry name" value="Ank_2"/>
    <property type="match status" value="3"/>
</dbReference>
<evidence type="ECO:0000256" key="1">
    <source>
        <dbReference type="ARBA" id="ARBA00022737"/>
    </source>
</evidence>
<dbReference type="Pfam" id="PF00023">
    <property type="entry name" value="Ank"/>
    <property type="match status" value="1"/>
</dbReference>
<reference evidence="5 6" key="1">
    <citation type="submission" date="2024-09" db="EMBL/GenBank/DDBJ databases">
        <title>Rethinking Asexuality: The Enigmatic Case of Functional Sexual Genes in Lepraria (Stereocaulaceae).</title>
        <authorList>
            <person name="Doellman M."/>
            <person name="Sun Y."/>
            <person name="Barcenas-Pena A."/>
            <person name="Lumbsch H.T."/>
            <person name="Grewe F."/>
        </authorList>
    </citation>
    <scope>NUCLEOTIDE SEQUENCE [LARGE SCALE GENOMIC DNA]</scope>
    <source>
        <strain evidence="5 6">Grewe 0041</strain>
    </source>
</reference>
<evidence type="ECO:0008006" key="7">
    <source>
        <dbReference type="Google" id="ProtNLM"/>
    </source>
</evidence>
<protein>
    <recommendedName>
        <fullName evidence="7">Clr5 domain-containing protein</fullName>
    </recommendedName>
</protein>
<dbReference type="SMART" id="SM00248">
    <property type="entry name" value="ANK"/>
    <property type="match status" value="9"/>
</dbReference>
<accession>A0ABR4BC30</accession>
<dbReference type="EMBL" id="JBHFEH010000015">
    <property type="protein sequence ID" value="KAL2054391.1"/>
    <property type="molecule type" value="Genomic_DNA"/>
</dbReference>
<gene>
    <name evidence="5" type="ORF">ABVK25_005139</name>
</gene>
<evidence type="ECO:0000256" key="4">
    <source>
        <dbReference type="SAM" id="MobiDB-lite"/>
    </source>
</evidence>
<dbReference type="Gene3D" id="1.25.40.20">
    <property type="entry name" value="Ankyrin repeat-containing domain"/>
    <property type="match status" value="4"/>
</dbReference>
<feature type="repeat" description="ANK" evidence="3">
    <location>
        <begin position="635"/>
        <end position="667"/>
    </location>
</feature>
<keyword evidence="1" id="KW-0677">Repeat</keyword>
<sequence length="737" mass="81529">MDFDPGQWLLLAFGHYCPKHDISKAQYLRQLKKWGFEKNSSSDQWKKVAMVVRKRKSRGKDSEVFIKDDRISDQKLRKEISRYGVHREIHECSSPSFEGLEGIVVQTPKGDFVHHIEYLHIPWFEFQILIEPCFEYLRELNSMGAASNHLLRQNEAYGGCNVLSEIPWNLETEQWTIPSHPWNPSSAEQNDYGLPNTAFSAYPNKLNDPLPVSEGSNDEVIALLADCVDAAVNSDGASSREDLISHLDDNTVEMHDGQLMKNVEKLKGPSKLEPVLQLIRYSVYLSSNNLLPDSKTDKLVQWMTKSGAQWVLDLLLDLKTPTTEIFGSNILVSAARLGNIDIVRILIAKEVDVNALAGYTHRVTALREAVRLQHPRIVYLLLDAGASPKPQIGSQYSVLHDALAGSHSIEIVQMLIDKGADVNGPFAQWLYKDPVLVCAADSHDLVMTRILLEAGAHVNEMLPGSTTALQASIGKDAVDVAQILIDAGASIDAPEGRTFAVAREVSMKNNDFEQLTTPIQRAALTDDVELVQTLVSEGADVNACPWEECKDDIRIPLNWSLDDIDFYDIMTALQAAVLSRNATLVRIILGADADVNARGCGDTALQIAAIGGDAKICQILLRLGADVNAPADDFHGRTALQAAASTGDCELVQHLLDAGADVNAIASPTGWSNRPTSRGGVWECRARESLDCGRWKHQCCCKPNRRTDMSPSCRRTRSYRTSPNASECRRRRQQSCS</sequence>
<proteinExistence type="predicted"/>
<dbReference type="PANTHER" id="PTHR24198">
    <property type="entry name" value="ANKYRIN REPEAT AND PROTEIN KINASE DOMAIN-CONTAINING PROTEIN"/>
    <property type="match status" value="1"/>
</dbReference>
<evidence type="ECO:0000256" key="2">
    <source>
        <dbReference type="ARBA" id="ARBA00023043"/>
    </source>
</evidence>
<dbReference type="SUPFAM" id="SSF48403">
    <property type="entry name" value="Ankyrin repeat"/>
    <property type="match status" value="1"/>
</dbReference>
<dbReference type="PROSITE" id="PS50297">
    <property type="entry name" value="ANK_REP_REGION"/>
    <property type="match status" value="4"/>
</dbReference>
<evidence type="ECO:0000313" key="6">
    <source>
        <dbReference type="Proteomes" id="UP001590951"/>
    </source>
</evidence>
<organism evidence="5 6">
    <name type="scientific">Lepraria finkii</name>
    <dbReference type="NCBI Taxonomy" id="1340010"/>
    <lineage>
        <taxon>Eukaryota</taxon>
        <taxon>Fungi</taxon>
        <taxon>Dikarya</taxon>
        <taxon>Ascomycota</taxon>
        <taxon>Pezizomycotina</taxon>
        <taxon>Lecanoromycetes</taxon>
        <taxon>OSLEUM clade</taxon>
        <taxon>Lecanoromycetidae</taxon>
        <taxon>Lecanorales</taxon>
        <taxon>Lecanorineae</taxon>
        <taxon>Stereocaulaceae</taxon>
        <taxon>Lepraria</taxon>
    </lineage>
</organism>
<dbReference type="Proteomes" id="UP001590951">
    <property type="component" value="Unassembled WGS sequence"/>
</dbReference>
<dbReference type="InterPro" id="IPR002110">
    <property type="entry name" value="Ankyrin_rpt"/>
</dbReference>
<evidence type="ECO:0000313" key="5">
    <source>
        <dbReference type="EMBL" id="KAL2054391.1"/>
    </source>
</evidence>
<feature type="repeat" description="ANK" evidence="3">
    <location>
        <begin position="600"/>
        <end position="632"/>
    </location>
</feature>
<dbReference type="PANTHER" id="PTHR24198:SF165">
    <property type="entry name" value="ANKYRIN REPEAT-CONTAINING PROTEIN-RELATED"/>
    <property type="match status" value="1"/>
</dbReference>
<feature type="repeat" description="ANK" evidence="3">
    <location>
        <begin position="514"/>
        <end position="543"/>
    </location>
</feature>
<dbReference type="PROSITE" id="PS50088">
    <property type="entry name" value="ANK_REPEAT"/>
    <property type="match status" value="4"/>
</dbReference>